<organism evidence="1 2">
    <name type="scientific">Parelaphostrongylus tenuis</name>
    <name type="common">Meningeal worm</name>
    <dbReference type="NCBI Taxonomy" id="148309"/>
    <lineage>
        <taxon>Eukaryota</taxon>
        <taxon>Metazoa</taxon>
        <taxon>Ecdysozoa</taxon>
        <taxon>Nematoda</taxon>
        <taxon>Chromadorea</taxon>
        <taxon>Rhabditida</taxon>
        <taxon>Rhabditina</taxon>
        <taxon>Rhabditomorpha</taxon>
        <taxon>Strongyloidea</taxon>
        <taxon>Metastrongylidae</taxon>
        <taxon>Parelaphostrongylus</taxon>
    </lineage>
</organism>
<proteinExistence type="predicted"/>
<evidence type="ECO:0000313" key="1">
    <source>
        <dbReference type="EMBL" id="KAJ1365511.1"/>
    </source>
</evidence>
<dbReference type="AlphaFoldDB" id="A0AAD5N994"/>
<sequence>MTAGQSIFIKLRSHATPNRLHISIRVTLITNRRGLSRSHLMRCDIRLDHLQSIAFAK</sequence>
<evidence type="ECO:0000313" key="2">
    <source>
        <dbReference type="Proteomes" id="UP001196413"/>
    </source>
</evidence>
<name>A0AAD5N994_PARTN</name>
<dbReference type="Proteomes" id="UP001196413">
    <property type="component" value="Unassembled WGS sequence"/>
</dbReference>
<protein>
    <submittedName>
        <fullName evidence="1">Uncharacterized protein</fullName>
    </submittedName>
</protein>
<gene>
    <name evidence="1" type="ORF">KIN20_025868</name>
</gene>
<reference evidence="1" key="1">
    <citation type="submission" date="2021-06" db="EMBL/GenBank/DDBJ databases">
        <title>Parelaphostrongylus tenuis whole genome reference sequence.</title>
        <authorList>
            <person name="Garwood T.J."/>
            <person name="Larsen P.A."/>
            <person name="Fountain-Jones N.M."/>
            <person name="Garbe J.R."/>
            <person name="Macchietto M.G."/>
            <person name="Kania S.A."/>
            <person name="Gerhold R.W."/>
            <person name="Richards J.E."/>
            <person name="Wolf T.M."/>
        </authorList>
    </citation>
    <scope>NUCLEOTIDE SEQUENCE</scope>
    <source>
        <strain evidence="1">MNPRO001-30</strain>
        <tissue evidence="1">Meninges</tissue>
    </source>
</reference>
<keyword evidence="2" id="KW-1185">Reference proteome</keyword>
<accession>A0AAD5N994</accession>
<dbReference type="EMBL" id="JAHQIW010005291">
    <property type="protein sequence ID" value="KAJ1365511.1"/>
    <property type="molecule type" value="Genomic_DNA"/>
</dbReference>
<comment type="caution">
    <text evidence="1">The sequence shown here is derived from an EMBL/GenBank/DDBJ whole genome shotgun (WGS) entry which is preliminary data.</text>
</comment>